<protein>
    <submittedName>
        <fullName evidence="3">Uncharacterized protein</fullName>
    </submittedName>
</protein>
<feature type="compositionally biased region" description="Polar residues" evidence="1">
    <location>
        <begin position="76"/>
        <end position="102"/>
    </location>
</feature>
<sequence length="289" mass="28698">MHRKHGPVSHSVIKTALRIHPLTLPMQQTPPAGAPTLFASPQQRASGSNPHSPLLPPHRPAPQPALAQVPPAPRTHLSSTSQALPFSPYHRTSLSTSDSQPQLRATVQPFHTRQPIRTLLFIMVNFRSILGFAAVAVVAVAAQGQNASCMGIPCGSVCCTPGLHLCDSSTPGQPSCTPAGPAPSSTTTVVVVPTTSLMNGPGASISSAIESITSSAGGVISSALSSATASTSASASASASKSESASHSSASSASSSAVSSASASASSKAGAAVTIVPGGLLAVAAVLAL</sequence>
<evidence type="ECO:0000313" key="3">
    <source>
        <dbReference type="EMBL" id="KAF2676923.1"/>
    </source>
</evidence>
<evidence type="ECO:0000256" key="1">
    <source>
        <dbReference type="SAM" id="MobiDB-lite"/>
    </source>
</evidence>
<feature type="compositionally biased region" description="Pro residues" evidence="1">
    <location>
        <begin position="53"/>
        <end position="63"/>
    </location>
</feature>
<dbReference type="AlphaFoldDB" id="A0A6G1IG18"/>
<keyword evidence="2" id="KW-0812">Transmembrane</keyword>
<feature type="region of interest" description="Disordered" evidence="1">
    <location>
        <begin position="25"/>
        <end position="102"/>
    </location>
</feature>
<reference evidence="3" key="1">
    <citation type="journal article" date="2020" name="Stud. Mycol.">
        <title>101 Dothideomycetes genomes: a test case for predicting lifestyles and emergence of pathogens.</title>
        <authorList>
            <person name="Haridas S."/>
            <person name="Albert R."/>
            <person name="Binder M."/>
            <person name="Bloem J."/>
            <person name="Labutti K."/>
            <person name="Salamov A."/>
            <person name="Andreopoulos B."/>
            <person name="Baker S."/>
            <person name="Barry K."/>
            <person name="Bills G."/>
            <person name="Bluhm B."/>
            <person name="Cannon C."/>
            <person name="Castanera R."/>
            <person name="Culley D."/>
            <person name="Daum C."/>
            <person name="Ezra D."/>
            <person name="Gonzalez J."/>
            <person name="Henrissat B."/>
            <person name="Kuo A."/>
            <person name="Liang C."/>
            <person name="Lipzen A."/>
            <person name="Lutzoni F."/>
            <person name="Magnuson J."/>
            <person name="Mondo S."/>
            <person name="Nolan M."/>
            <person name="Ohm R."/>
            <person name="Pangilinan J."/>
            <person name="Park H.-J."/>
            <person name="Ramirez L."/>
            <person name="Alfaro M."/>
            <person name="Sun H."/>
            <person name="Tritt A."/>
            <person name="Yoshinaga Y."/>
            <person name="Zwiers L.-H."/>
            <person name="Turgeon B."/>
            <person name="Goodwin S."/>
            <person name="Spatafora J."/>
            <person name="Crous P."/>
            <person name="Grigoriev I."/>
        </authorList>
    </citation>
    <scope>NUCLEOTIDE SEQUENCE</scope>
    <source>
        <strain evidence="3">CBS 122367</strain>
    </source>
</reference>
<gene>
    <name evidence="3" type="ORF">K458DRAFT_396501</name>
</gene>
<evidence type="ECO:0000313" key="4">
    <source>
        <dbReference type="Proteomes" id="UP000799291"/>
    </source>
</evidence>
<organism evidence="3 4">
    <name type="scientific">Lentithecium fluviatile CBS 122367</name>
    <dbReference type="NCBI Taxonomy" id="1168545"/>
    <lineage>
        <taxon>Eukaryota</taxon>
        <taxon>Fungi</taxon>
        <taxon>Dikarya</taxon>
        <taxon>Ascomycota</taxon>
        <taxon>Pezizomycotina</taxon>
        <taxon>Dothideomycetes</taxon>
        <taxon>Pleosporomycetidae</taxon>
        <taxon>Pleosporales</taxon>
        <taxon>Massarineae</taxon>
        <taxon>Lentitheciaceae</taxon>
        <taxon>Lentithecium</taxon>
    </lineage>
</organism>
<feature type="compositionally biased region" description="Polar residues" evidence="1">
    <location>
        <begin position="39"/>
        <end position="49"/>
    </location>
</feature>
<evidence type="ECO:0000256" key="2">
    <source>
        <dbReference type="SAM" id="Phobius"/>
    </source>
</evidence>
<feature type="transmembrane region" description="Helical" evidence="2">
    <location>
        <begin position="119"/>
        <end position="142"/>
    </location>
</feature>
<keyword evidence="2" id="KW-1133">Transmembrane helix</keyword>
<name>A0A6G1IG18_9PLEO</name>
<accession>A0A6G1IG18</accession>
<dbReference type="EMBL" id="MU005628">
    <property type="protein sequence ID" value="KAF2676923.1"/>
    <property type="molecule type" value="Genomic_DNA"/>
</dbReference>
<proteinExistence type="predicted"/>
<dbReference type="Proteomes" id="UP000799291">
    <property type="component" value="Unassembled WGS sequence"/>
</dbReference>
<keyword evidence="4" id="KW-1185">Reference proteome</keyword>
<keyword evidence="2" id="KW-0472">Membrane</keyword>